<comment type="caution">
    <text evidence="2">The sequence shown here is derived from an EMBL/GenBank/DDBJ whole genome shotgun (WGS) entry which is preliminary data.</text>
</comment>
<accession>A0ABU7Z1J8</accession>
<evidence type="ECO:0000256" key="1">
    <source>
        <dbReference type="SAM" id="Phobius"/>
    </source>
</evidence>
<dbReference type="EMBL" id="JAXGFP010000008">
    <property type="protein sequence ID" value="MEG3185123.1"/>
    <property type="molecule type" value="Genomic_DNA"/>
</dbReference>
<evidence type="ECO:0000313" key="2">
    <source>
        <dbReference type="EMBL" id="MEG3185123.1"/>
    </source>
</evidence>
<keyword evidence="3" id="KW-1185">Reference proteome</keyword>
<proteinExistence type="predicted"/>
<keyword evidence="1" id="KW-0812">Transmembrane</keyword>
<evidence type="ECO:0008006" key="4">
    <source>
        <dbReference type="Google" id="ProtNLM"/>
    </source>
</evidence>
<name>A0ABU7Z1J8_9GAMM</name>
<dbReference type="Proteomes" id="UP001355056">
    <property type="component" value="Unassembled WGS sequence"/>
</dbReference>
<feature type="transmembrane region" description="Helical" evidence="1">
    <location>
        <begin position="54"/>
        <end position="72"/>
    </location>
</feature>
<evidence type="ECO:0000313" key="3">
    <source>
        <dbReference type="Proteomes" id="UP001355056"/>
    </source>
</evidence>
<sequence length="151" mass="16126">MTRPASARRSAWRPSPALTRLATPWLAWALLGLGTCGFAAAWITLAFFNGAQNSWMAVIGALDIAWMLRLGGWPRGPRRVAIGIFATACIVALANWGVIAAQLGLMLGLAPWESALKLGFHHAWTLAQLANGAWDLAWLALALLVAALASR</sequence>
<keyword evidence="1" id="KW-1133">Transmembrane helix</keyword>
<keyword evidence="1" id="KW-0472">Membrane</keyword>
<dbReference type="RefSeq" id="WP_332618238.1">
    <property type="nucleotide sequence ID" value="NZ_JAXGFP010000008.1"/>
</dbReference>
<reference evidence="2 3" key="1">
    <citation type="journal article" date="2016" name="Int. J. Syst. Evol. Microbiol.">
        <title>Lysobacter erysipheiresistens sp. nov., an antagonist of powdery mildew, isolated from tobacco-cultivated soil.</title>
        <authorList>
            <person name="Xie B."/>
            <person name="Li T."/>
            <person name="Lin X."/>
            <person name="Wang C.J."/>
            <person name="Chen Y.J."/>
            <person name="Liu W.J."/>
            <person name="Zhao Z.W."/>
        </authorList>
    </citation>
    <scope>NUCLEOTIDE SEQUENCE [LARGE SCALE GENOMIC DNA]</scope>
    <source>
        <strain evidence="2 3">RS-LYSO-3</strain>
    </source>
</reference>
<organism evidence="2 3">
    <name type="scientific">Novilysobacter erysipheiresistens</name>
    <dbReference type="NCBI Taxonomy" id="1749332"/>
    <lineage>
        <taxon>Bacteria</taxon>
        <taxon>Pseudomonadati</taxon>
        <taxon>Pseudomonadota</taxon>
        <taxon>Gammaproteobacteria</taxon>
        <taxon>Lysobacterales</taxon>
        <taxon>Lysobacteraceae</taxon>
        <taxon>Novilysobacter</taxon>
    </lineage>
</organism>
<gene>
    <name evidence="2" type="ORF">SNE34_14035</name>
</gene>
<feature type="transmembrane region" description="Helical" evidence="1">
    <location>
        <begin position="84"/>
        <end position="109"/>
    </location>
</feature>
<protein>
    <recommendedName>
        <fullName evidence="4">Transmembrane protein</fullName>
    </recommendedName>
</protein>
<feature type="transmembrane region" description="Helical" evidence="1">
    <location>
        <begin position="21"/>
        <end position="48"/>
    </location>
</feature>
<feature type="transmembrane region" description="Helical" evidence="1">
    <location>
        <begin position="129"/>
        <end position="149"/>
    </location>
</feature>